<name>A0A6J7WU91_9CAUD</name>
<evidence type="ECO:0000259" key="1">
    <source>
        <dbReference type="Pfam" id="PF04965"/>
    </source>
</evidence>
<gene>
    <name evidence="2" type="ORF">UFOVP245_122</name>
</gene>
<dbReference type="EMBL" id="LR798287">
    <property type="protein sequence ID" value="CAB5221307.1"/>
    <property type="molecule type" value="Genomic_DNA"/>
</dbReference>
<organism evidence="2">
    <name type="scientific">uncultured Caudovirales phage</name>
    <dbReference type="NCBI Taxonomy" id="2100421"/>
    <lineage>
        <taxon>Viruses</taxon>
        <taxon>Duplodnaviria</taxon>
        <taxon>Heunggongvirae</taxon>
        <taxon>Uroviricota</taxon>
        <taxon>Caudoviricetes</taxon>
        <taxon>Peduoviridae</taxon>
        <taxon>Maltschvirus</taxon>
        <taxon>Maltschvirus maltsch</taxon>
    </lineage>
</organism>
<evidence type="ECO:0000313" key="2">
    <source>
        <dbReference type="EMBL" id="CAB5221307.1"/>
    </source>
</evidence>
<protein>
    <submittedName>
        <fullName evidence="2">COG3628 Phage baseplate assembly protein W</fullName>
    </submittedName>
</protein>
<feature type="domain" description="IraD/Gp25-like" evidence="1">
    <location>
        <begin position="29"/>
        <end position="113"/>
    </location>
</feature>
<dbReference type="Pfam" id="PF04965">
    <property type="entry name" value="GPW_gp25"/>
    <property type="match status" value="1"/>
</dbReference>
<dbReference type="Gene3D" id="3.10.450.40">
    <property type="match status" value="1"/>
</dbReference>
<accession>A0A6J7WU91</accession>
<sequence length="129" mass="14771">MATDIIYSDLPTNFTVHPIKGDLTLLNNENAVKKSILNLLYTQPGERFYNPDIGAGLKAYLFENISIDTEFIIKEKIIETIKNYEKRANLIVVDVRALPDENAYYATIVFSINNFTNKTTLDVVLRRVR</sequence>
<reference evidence="2" key="1">
    <citation type="submission" date="2020-05" db="EMBL/GenBank/DDBJ databases">
        <authorList>
            <person name="Chiriac C."/>
            <person name="Salcher M."/>
            <person name="Ghai R."/>
            <person name="Kavagutti S V."/>
        </authorList>
    </citation>
    <scope>NUCLEOTIDE SEQUENCE</scope>
</reference>
<dbReference type="SUPFAM" id="SSF160719">
    <property type="entry name" value="gpW/gp25-like"/>
    <property type="match status" value="1"/>
</dbReference>
<proteinExistence type="predicted"/>
<dbReference type="InterPro" id="IPR007048">
    <property type="entry name" value="IraD/Gp25-like"/>
</dbReference>